<gene>
    <name evidence="13 14" type="primary">flhB</name>
    <name evidence="14" type="ORF">IFO71_03145</name>
</gene>
<organism evidence="14 15">
    <name type="scientific">Pseudomarimonas arenosa</name>
    <dbReference type="NCBI Taxonomy" id="2774145"/>
    <lineage>
        <taxon>Bacteria</taxon>
        <taxon>Pseudomonadati</taxon>
        <taxon>Pseudomonadota</taxon>
        <taxon>Gammaproteobacteria</taxon>
        <taxon>Lysobacterales</taxon>
        <taxon>Lysobacteraceae</taxon>
        <taxon>Pseudomarimonas</taxon>
    </lineage>
</organism>
<dbReference type="Gene3D" id="6.10.250.2080">
    <property type="match status" value="1"/>
</dbReference>
<keyword evidence="10 13" id="KW-0472">Membrane</keyword>
<evidence type="ECO:0000256" key="6">
    <source>
        <dbReference type="ARBA" id="ARBA00022692"/>
    </source>
</evidence>
<keyword evidence="4 13" id="KW-0813">Transport</keyword>
<keyword evidence="7 13" id="KW-1005">Bacterial flagellum biogenesis</keyword>
<keyword evidence="14" id="KW-0969">Cilium</keyword>
<dbReference type="RefSeq" id="WP_192028077.1">
    <property type="nucleotide sequence ID" value="NZ_JACYTR010000004.1"/>
</dbReference>
<dbReference type="GO" id="GO:0005886">
    <property type="term" value="C:plasma membrane"/>
    <property type="evidence" value="ECO:0007669"/>
    <property type="project" value="UniProtKB-SubCell"/>
</dbReference>
<comment type="caution">
    <text evidence="14">The sequence shown here is derived from an EMBL/GenBank/DDBJ whole genome shotgun (WGS) entry which is preliminary data.</text>
</comment>
<dbReference type="PANTHER" id="PTHR30531">
    <property type="entry name" value="FLAGELLAR BIOSYNTHETIC PROTEIN FLHB"/>
    <property type="match status" value="1"/>
</dbReference>
<evidence type="ECO:0000256" key="11">
    <source>
        <dbReference type="ARBA" id="ARBA00023225"/>
    </source>
</evidence>
<evidence type="ECO:0000256" key="4">
    <source>
        <dbReference type="ARBA" id="ARBA00022448"/>
    </source>
</evidence>
<dbReference type="FunFam" id="3.40.1690.10:FF:000001">
    <property type="entry name" value="Flagellar biosynthetic protein FlhB"/>
    <property type="match status" value="1"/>
</dbReference>
<protein>
    <recommendedName>
        <fullName evidence="3 13">Flagellar biosynthetic protein FlhB</fullName>
    </recommendedName>
</protein>
<evidence type="ECO:0000313" key="14">
    <source>
        <dbReference type="EMBL" id="MBD8524728.1"/>
    </source>
</evidence>
<evidence type="ECO:0000256" key="9">
    <source>
        <dbReference type="ARBA" id="ARBA00022989"/>
    </source>
</evidence>
<keyword evidence="14" id="KW-0282">Flagellum</keyword>
<keyword evidence="14" id="KW-0966">Cell projection</keyword>
<dbReference type="InterPro" id="IPR029025">
    <property type="entry name" value="T3SS_substrate_exporter_C"/>
</dbReference>
<evidence type="ECO:0000256" key="5">
    <source>
        <dbReference type="ARBA" id="ARBA00022475"/>
    </source>
</evidence>
<dbReference type="Proteomes" id="UP000613768">
    <property type="component" value="Unassembled WGS sequence"/>
</dbReference>
<accession>A0AAW3ZF16</accession>
<name>A0AAW3ZF16_9GAMM</name>
<keyword evidence="5 13" id="KW-1003">Cell membrane</keyword>
<dbReference type="PRINTS" id="PR00950">
    <property type="entry name" value="TYPE3IMSPROT"/>
</dbReference>
<comment type="subcellular location">
    <subcellularLocation>
        <location evidence="1">Cell membrane</location>
        <topology evidence="1">Multi-pass membrane protein</topology>
    </subcellularLocation>
</comment>
<feature type="transmembrane region" description="Helical" evidence="13">
    <location>
        <begin position="35"/>
        <end position="55"/>
    </location>
</feature>
<feature type="transmembrane region" description="Helical" evidence="13">
    <location>
        <begin position="189"/>
        <end position="211"/>
    </location>
</feature>
<evidence type="ECO:0000256" key="12">
    <source>
        <dbReference type="ARBA" id="ARBA00025078"/>
    </source>
</evidence>
<sequence length="375" mass="41433">MAQGEDTGQDRTEQPTEKRLREALEQGQVPRSRELSTAAVFGAAAITFFAFGGWMGQRATIWLSDYLTNFHEARNDTARLSTHFFVALGDLLWIAAPIAFACLLAGFLAPFSLGGLSWSNKPLSPDFSKLDPIKGLKRIYGREGLAEFARSLLRVAVIGGFGGFAIAEIAPGLVALMHEPLEAAVVHGFNLALSIVVAMAIGLLLIAGLDVPYQLWSHRQRLLMTRQELRDELKESEGSPEVKGKIRRLQQEVAQRRTMEAIPNADAVLVNPTHYAVAVEYKATKMRAPLVVAKGIDEVAANIRKVAEQHRIPIVSSPPLARSLYRQVPIGREIPVTLYAAVAQVLTYVYQLKQWRRHGGRYPEMPPIQIPDDPK</sequence>
<evidence type="ECO:0000256" key="8">
    <source>
        <dbReference type="ARBA" id="ARBA00022927"/>
    </source>
</evidence>
<evidence type="ECO:0000256" key="3">
    <source>
        <dbReference type="ARBA" id="ARBA00021622"/>
    </source>
</evidence>
<keyword evidence="11 13" id="KW-1006">Bacterial flagellum protein export</keyword>
<evidence type="ECO:0000256" key="7">
    <source>
        <dbReference type="ARBA" id="ARBA00022795"/>
    </source>
</evidence>
<dbReference type="PANTHER" id="PTHR30531:SF12">
    <property type="entry name" value="FLAGELLAR BIOSYNTHETIC PROTEIN FLHB"/>
    <property type="match status" value="1"/>
</dbReference>
<dbReference type="SUPFAM" id="SSF160544">
    <property type="entry name" value="EscU C-terminal domain-like"/>
    <property type="match status" value="1"/>
</dbReference>
<dbReference type="Pfam" id="PF01312">
    <property type="entry name" value="Bac_export_2"/>
    <property type="match status" value="1"/>
</dbReference>
<comment type="function">
    <text evidence="12 13">Required for formation of the rod structure in the basal body of the flagellar apparatus. Together with FliI and FliH, may constitute the export apparatus of flagellin.</text>
</comment>
<feature type="transmembrane region" description="Helical" evidence="13">
    <location>
        <begin position="91"/>
        <end position="113"/>
    </location>
</feature>
<evidence type="ECO:0000256" key="1">
    <source>
        <dbReference type="ARBA" id="ARBA00004651"/>
    </source>
</evidence>
<dbReference type="NCBIfam" id="TIGR00328">
    <property type="entry name" value="flhB"/>
    <property type="match status" value="1"/>
</dbReference>
<feature type="transmembrane region" description="Helical" evidence="13">
    <location>
        <begin position="152"/>
        <end position="177"/>
    </location>
</feature>
<dbReference type="AlphaFoldDB" id="A0AAW3ZF16"/>
<dbReference type="InterPro" id="IPR006135">
    <property type="entry name" value="T3SS_substrate_exporter"/>
</dbReference>
<keyword evidence="8 13" id="KW-0653">Protein transport</keyword>
<dbReference type="EMBL" id="JACYTR010000004">
    <property type="protein sequence ID" value="MBD8524728.1"/>
    <property type="molecule type" value="Genomic_DNA"/>
</dbReference>
<evidence type="ECO:0000256" key="2">
    <source>
        <dbReference type="ARBA" id="ARBA00010690"/>
    </source>
</evidence>
<dbReference type="InterPro" id="IPR006136">
    <property type="entry name" value="FlhB"/>
</dbReference>
<comment type="similarity">
    <text evidence="2 13">Belongs to the type III secretion exporter family.</text>
</comment>
<dbReference type="Gene3D" id="3.40.1690.10">
    <property type="entry name" value="secretion proteins EscU"/>
    <property type="match status" value="1"/>
</dbReference>
<dbReference type="GO" id="GO:0044780">
    <property type="term" value="P:bacterial-type flagellum assembly"/>
    <property type="evidence" value="ECO:0007669"/>
    <property type="project" value="InterPro"/>
</dbReference>
<dbReference type="GO" id="GO:0009306">
    <property type="term" value="P:protein secretion"/>
    <property type="evidence" value="ECO:0007669"/>
    <property type="project" value="InterPro"/>
</dbReference>
<keyword evidence="15" id="KW-1185">Reference proteome</keyword>
<reference evidence="14 15" key="1">
    <citation type="submission" date="2020-09" db="EMBL/GenBank/DDBJ databases">
        <title>Pseudoxanthomonas sp. CAU 1598 isolated from sand of Yaerae Beach.</title>
        <authorList>
            <person name="Kim W."/>
        </authorList>
    </citation>
    <scope>NUCLEOTIDE SEQUENCE [LARGE SCALE GENOMIC DNA]</scope>
    <source>
        <strain evidence="14 15">CAU 1598</strain>
    </source>
</reference>
<evidence type="ECO:0000256" key="10">
    <source>
        <dbReference type="ARBA" id="ARBA00023136"/>
    </source>
</evidence>
<proteinExistence type="inferred from homology"/>
<keyword evidence="6 13" id="KW-0812">Transmembrane</keyword>
<keyword evidence="9 13" id="KW-1133">Transmembrane helix</keyword>
<evidence type="ECO:0000313" key="15">
    <source>
        <dbReference type="Proteomes" id="UP000613768"/>
    </source>
</evidence>
<evidence type="ECO:0000256" key="13">
    <source>
        <dbReference type="RuleBase" id="RU364091"/>
    </source>
</evidence>